<dbReference type="RefSeq" id="WP_095090318.1">
    <property type="nucleotide sequence ID" value="NZ_JBHRVD010000001.1"/>
</dbReference>
<dbReference type="PANTHER" id="PTHR30055">
    <property type="entry name" value="HTH-TYPE TRANSCRIPTIONAL REGULATOR RUTR"/>
    <property type="match status" value="1"/>
</dbReference>
<gene>
    <name evidence="7" type="ORF">ACFOJ9_03020</name>
</gene>
<evidence type="ECO:0000313" key="7">
    <source>
        <dbReference type="EMBL" id="MFC3320787.1"/>
    </source>
</evidence>
<feature type="DNA-binding region" description="H-T-H motif" evidence="5">
    <location>
        <begin position="32"/>
        <end position="51"/>
    </location>
</feature>
<evidence type="ECO:0000256" key="1">
    <source>
        <dbReference type="ARBA" id="ARBA00022491"/>
    </source>
</evidence>
<dbReference type="InterPro" id="IPR050109">
    <property type="entry name" value="HTH-type_TetR-like_transc_reg"/>
</dbReference>
<evidence type="ECO:0000313" key="8">
    <source>
        <dbReference type="Proteomes" id="UP001595648"/>
    </source>
</evidence>
<evidence type="ECO:0000256" key="2">
    <source>
        <dbReference type="ARBA" id="ARBA00023015"/>
    </source>
</evidence>
<keyword evidence="3 5" id="KW-0238">DNA-binding</keyword>
<dbReference type="InterPro" id="IPR013572">
    <property type="entry name" value="Tscrpt_reg_MAATS_C"/>
</dbReference>
<dbReference type="InterPro" id="IPR036271">
    <property type="entry name" value="Tet_transcr_reg_TetR-rel_C_sf"/>
</dbReference>
<keyword evidence="4" id="KW-0804">Transcription</keyword>
<keyword evidence="8" id="KW-1185">Reference proteome</keyword>
<reference evidence="8" key="1">
    <citation type="journal article" date="2019" name="Int. J. Syst. Evol. Microbiol.">
        <title>The Global Catalogue of Microorganisms (GCM) 10K type strain sequencing project: providing services to taxonomists for standard genome sequencing and annotation.</title>
        <authorList>
            <consortium name="The Broad Institute Genomics Platform"/>
            <consortium name="The Broad Institute Genome Sequencing Center for Infectious Disease"/>
            <person name="Wu L."/>
            <person name="Ma J."/>
        </authorList>
    </citation>
    <scope>NUCLEOTIDE SEQUENCE [LARGE SCALE GENOMIC DNA]</scope>
    <source>
        <strain evidence="8">ICMP 19515</strain>
    </source>
</reference>
<keyword evidence="2" id="KW-0805">Transcription regulation</keyword>
<dbReference type="SUPFAM" id="SSF46689">
    <property type="entry name" value="Homeodomain-like"/>
    <property type="match status" value="1"/>
</dbReference>
<dbReference type="Gene3D" id="1.10.357.10">
    <property type="entry name" value="Tetracycline Repressor, domain 2"/>
    <property type="match status" value="1"/>
</dbReference>
<keyword evidence="1" id="KW-0678">Repressor</keyword>
<proteinExistence type="predicted"/>
<dbReference type="EMBL" id="JBHRVD010000001">
    <property type="protein sequence ID" value="MFC3320787.1"/>
    <property type="molecule type" value="Genomic_DNA"/>
</dbReference>
<dbReference type="SUPFAM" id="SSF48498">
    <property type="entry name" value="Tetracyclin repressor-like, C-terminal domain"/>
    <property type="match status" value="1"/>
</dbReference>
<name>A0ABV7MG20_9HYPH</name>
<sequence>MRRTKAEAERTREAVLAAAIDVFLDRGVTRATLEQIASAAGVTRGAIYWHFHNKQEIFTALERRANVPNEELGERLKARLAAYPDLDPLAELAGAIGDGLRSFEIHLERPRILTILWLRCEYADDMQPVIARQRDADMALQRIFESVIGQAAARGLLAPALSPELAARALLLLCNGSILDWLRAPEESDLTASTMPVVTGFLDAISASKRPRRP</sequence>
<evidence type="ECO:0000256" key="3">
    <source>
        <dbReference type="ARBA" id="ARBA00023125"/>
    </source>
</evidence>
<accession>A0ABV7MG20</accession>
<feature type="domain" description="HTH tetR-type" evidence="6">
    <location>
        <begin position="9"/>
        <end position="69"/>
    </location>
</feature>
<dbReference type="Proteomes" id="UP001595648">
    <property type="component" value="Unassembled WGS sequence"/>
</dbReference>
<dbReference type="InterPro" id="IPR009057">
    <property type="entry name" value="Homeodomain-like_sf"/>
</dbReference>
<evidence type="ECO:0000259" key="6">
    <source>
        <dbReference type="PROSITE" id="PS50977"/>
    </source>
</evidence>
<protein>
    <submittedName>
        <fullName evidence="7">TetR family transcriptional regulator</fullName>
    </submittedName>
</protein>
<dbReference type="InterPro" id="IPR023772">
    <property type="entry name" value="DNA-bd_HTH_TetR-type_CS"/>
</dbReference>
<dbReference type="PROSITE" id="PS01081">
    <property type="entry name" value="HTH_TETR_1"/>
    <property type="match status" value="1"/>
</dbReference>
<dbReference type="Pfam" id="PF08361">
    <property type="entry name" value="TetR_C_2"/>
    <property type="match status" value="1"/>
</dbReference>
<dbReference type="InterPro" id="IPR001647">
    <property type="entry name" value="HTH_TetR"/>
</dbReference>
<dbReference type="PRINTS" id="PR00455">
    <property type="entry name" value="HTHTETR"/>
</dbReference>
<comment type="caution">
    <text evidence="7">The sequence shown here is derived from an EMBL/GenBank/DDBJ whole genome shotgun (WGS) entry which is preliminary data.</text>
</comment>
<dbReference type="PANTHER" id="PTHR30055:SF240">
    <property type="entry name" value="HTH-TYPE TRANSCRIPTIONAL REGULATOR ACRR"/>
    <property type="match status" value="1"/>
</dbReference>
<evidence type="ECO:0000256" key="4">
    <source>
        <dbReference type="ARBA" id="ARBA00023163"/>
    </source>
</evidence>
<dbReference type="Pfam" id="PF00440">
    <property type="entry name" value="TetR_N"/>
    <property type="match status" value="1"/>
</dbReference>
<evidence type="ECO:0000256" key="5">
    <source>
        <dbReference type="PROSITE-ProRule" id="PRU00335"/>
    </source>
</evidence>
<dbReference type="PROSITE" id="PS50977">
    <property type="entry name" value="HTH_TETR_2"/>
    <property type="match status" value="1"/>
</dbReference>
<organism evidence="7 8">
    <name type="scientific">Mesorhizobium cantuariense</name>
    <dbReference type="NCBI Taxonomy" id="1300275"/>
    <lineage>
        <taxon>Bacteria</taxon>
        <taxon>Pseudomonadati</taxon>
        <taxon>Pseudomonadota</taxon>
        <taxon>Alphaproteobacteria</taxon>
        <taxon>Hyphomicrobiales</taxon>
        <taxon>Phyllobacteriaceae</taxon>
        <taxon>Mesorhizobium</taxon>
    </lineage>
</organism>